<organism evidence="3 4">
    <name type="scientific">Sediminibacterium roseum</name>
    <dbReference type="NCBI Taxonomy" id="1978412"/>
    <lineage>
        <taxon>Bacteria</taxon>
        <taxon>Pseudomonadati</taxon>
        <taxon>Bacteroidota</taxon>
        <taxon>Chitinophagia</taxon>
        <taxon>Chitinophagales</taxon>
        <taxon>Chitinophagaceae</taxon>
        <taxon>Sediminibacterium</taxon>
    </lineage>
</organism>
<dbReference type="Gene3D" id="1.20.120.450">
    <property type="entry name" value="dinb family like domain"/>
    <property type="match status" value="1"/>
</dbReference>
<protein>
    <recommendedName>
        <fullName evidence="5">Damage-inducible protein DinB</fullName>
    </recommendedName>
</protein>
<evidence type="ECO:0000256" key="2">
    <source>
        <dbReference type="ARBA" id="ARBA00022723"/>
    </source>
</evidence>
<sequence>MKQLLTSFTKYEYWANERLLPVITSLTDEQRHQSIVSSFPSIHKTLLHIWDANTIWWQRLRREEEIIVPSLTFHPNMNDIEKGLLQSNQKWIDWIEQASEADLEEILPYKTMKGDVFAQAVKEIVLHLANHGSYHRGQLVTMLRQAGIEKIPQVDYILYARS</sequence>
<dbReference type="SUPFAM" id="SSF109854">
    <property type="entry name" value="DinB/YfiT-like putative metalloenzymes"/>
    <property type="match status" value="1"/>
</dbReference>
<dbReference type="PANTHER" id="PTHR37302:SF3">
    <property type="entry name" value="DAMAGE-INDUCIBLE PROTEIN DINB"/>
    <property type="match status" value="1"/>
</dbReference>
<dbReference type="EMBL" id="JAACJS010000002">
    <property type="protein sequence ID" value="NCI49181.1"/>
    <property type="molecule type" value="Genomic_DNA"/>
</dbReference>
<gene>
    <name evidence="3" type="ORF">GWC95_04550</name>
</gene>
<proteinExistence type="inferred from homology"/>
<keyword evidence="4" id="KW-1185">Reference proteome</keyword>
<dbReference type="PANTHER" id="PTHR37302">
    <property type="entry name" value="SLR1116 PROTEIN"/>
    <property type="match status" value="1"/>
</dbReference>
<dbReference type="InterPro" id="IPR007837">
    <property type="entry name" value="DinB"/>
</dbReference>
<evidence type="ECO:0008006" key="5">
    <source>
        <dbReference type="Google" id="ProtNLM"/>
    </source>
</evidence>
<dbReference type="InterPro" id="IPR034660">
    <property type="entry name" value="DinB/YfiT-like"/>
</dbReference>
<name>A0ABW9ZQ04_9BACT</name>
<dbReference type="Pfam" id="PF05163">
    <property type="entry name" value="DinB"/>
    <property type="match status" value="1"/>
</dbReference>
<evidence type="ECO:0000313" key="4">
    <source>
        <dbReference type="Proteomes" id="UP000753802"/>
    </source>
</evidence>
<keyword evidence="2" id="KW-0479">Metal-binding</keyword>
<accession>A0ABW9ZQ04</accession>
<dbReference type="RefSeq" id="WP_161817471.1">
    <property type="nucleotide sequence ID" value="NZ_JAACJS010000002.1"/>
</dbReference>
<dbReference type="Proteomes" id="UP000753802">
    <property type="component" value="Unassembled WGS sequence"/>
</dbReference>
<reference evidence="3 4" key="1">
    <citation type="submission" date="2020-01" db="EMBL/GenBank/DDBJ databases">
        <title>Genome analysis.</title>
        <authorList>
            <person name="Wu S."/>
            <person name="Wang G."/>
        </authorList>
    </citation>
    <scope>NUCLEOTIDE SEQUENCE [LARGE SCALE GENOMIC DNA]</scope>
    <source>
        <strain evidence="3 4">SYL130</strain>
    </source>
</reference>
<evidence type="ECO:0000313" key="3">
    <source>
        <dbReference type="EMBL" id="NCI49181.1"/>
    </source>
</evidence>
<evidence type="ECO:0000256" key="1">
    <source>
        <dbReference type="ARBA" id="ARBA00008635"/>
    </source>
</evidence>
<comment type="caution">
    <text evidence="3">The sequence shown here is derived from an EMBL/GenBank/DDBJ whole genome shotgun (WGS) entry which is preliminary data.</text>
</comment>
<comment type="similarity">
    <text evidence="1">Belongs to the DinB family.</text>
</comment>